<reference evidence="2 3" key="1">
    <citation type="submission" date="2017-10" db="EMBL/GenBank/DDBJ databases">
        <title>Analysis of the genome sequences of Rhizobium populations associated to common bean (phaseolus vulgaris).</title>
        <authorList>
            <person name="Bustos P."/>
            <person name="Santamaria R.I."/>
            <person name="Miranda-Sanchez F."/>
            <person name="Perez-Carrascal O."/>
            <person name="Juarez S."/>
            <person name="Lozano L."/>
            <person name="Martinez-Flores I."/>
            <person name="Vinuesa P."/>
            <person name="Martinez-Romero E."/>
            <person name="Cevallos M.A."/>
            <person name="Romero D."/>
            <person name="Davila G."/>
            <person name="Gonzalez V."/>
        </authorList>
    </citation>
    <scope>NUCLEOTIDE SEQUENCE [LARGE SCALE GENOMIC DNA]</scope>
    <source>
        <strain evidence="2 3">NXT3</strain>
    </source>
</reference>
<organism evidence="2 3">
    <name type="scientific">Rhizobium fredii</name>
    <name type="common">Sinorhizobium fredii</name>
    <dbReference type="NCBI Taxonomy" id="380"/>
    <lineage>
        <taxon>Bacteria</taxon>
        <taxon>Pseudomonadati</taxon>
        <taxon>Pseudomonadota</taxon>
        <taxon>Alphaproteobacteria</taxon>
        <taxon>Hyphomicrobiales</taxon>
        <taxon>Rhizobiaceae</taxon>
        <taxon>Sinorhizobium/Ensifer group</taxon>
        <taxon>Sinorhizobium</taxon>
    </lineage>
</organism>
<accession>A0A2L0H1V3</accession>
<evidence type="ECO:0000313" key="3">
    <source>
        <dbReference type="Proteomes" id="UP000239340"/>
    </source>
</evidence>
<dbReference type="GO" id="GO:0005524">
    <property type="term" value="F:ATP binding"/>
    <property type="evidence" value="ECO:0007669"/>
    <property type="project" value="UniProtKB-KW"/>
</dbReference>
<dbReference type="EMBL" id="CP024307">
    <property type="protein sequence ID" value="AUX75182.1"/>
    <property type="molecule type" value="Genomic_DNA"/>
</dbReference>
<dbReference type="Gene3D" id="3.40.50.300">
    <property type="entry name" value="P-loop containing nucleotide triphosphate hydrolases"/>
    <property type="match status" value="1"/>
</dbReference>
<gene>
    <name evidence="2" type="ORF">NXT3_CH00578</name>
</gene>
<evidence type="ECO:0000313" key="2">
    <source>
        <dbReference type="EMBL" id="AUX75182.1"/>
    </source>
</evidence>
<name>A0A2L0H1V3_RHIFR</name>
<sequence length="89" mass="9968">MEGWRKQTPSQARSIRYQLTIAKLPLAKENDDFDFDSAPVNEELIRELATGNFLAEQHNMVLVGGPATGKSHVAIAIARALIRTFRLFD</sequence>
<keyword evidence="2" id="KW-0547">Nucleotide-binding</keyword>
<dbReference type="SUPFAM" id="SSF52540">
    <property type="entry name" value="P-loop containing nucleoside triphosphate hydrolases"/>
    <property type="match status" value="1"/>
</dbReference>
<feature type="domain" description="IstB-like ATP-binding" evidence="1">
    <location>
        <begin position="10"/>
        <end position="83"/>
    </location>
</feature>
<dbReference type="InterPro" id="IPR002611">
    <property type="entry name" value="IstB_ATP-bd"/>
</dbReference>
<keyword evidence="2" id="KW-0067">ATP-binding</keyword>
<protein>
    <submittedName>
        <fullName evidence="2">IS21 family insertion sequence transposase IstB-like ATP-binding protein</fullName>
    </submittedName>
</protein>
<dbReference type="Proteomes" id="UP000239340">
    <property type="component" value="Chromosome"/>
</dbReference>
<evidence type="ECO:0000259" key="1">
    <source>
        <dbReference type="Pfam" id="PF01695"/>
    </source>
</evidence>
<dbReference type="Pfam" id="PF01695">
    <property type="entry name" value="IstB_IS21"/>
    <property type="match status" value="1"/>
</dbReference>
<proteinExistence type="predicted"/>
<dbReference type="InterPro" id="IPR027417">
    <property type="entry name" value="P-loop_NTPase"/>
</dbReference>
<dbReference type="AlphaFoldDB" id="A0A2L0H1V3"/>